<evidence type="ECO:0000313" key="3">
    <source>
        <dbReference type="Proteomes" id="UP000282613"/>
    </source>
</evidence>
<organism evidence="4">
    <name type="scientific">Taenia asiatica</name>
    <name type="common">Asian tapeworm</name>
    <dbReference type="NCBI Taxonomy" id="60517"/>
    <lineage>
        <taxon>Eukaryota</taxon>
        <taxon>Metazoa</taxon>
        <taxon>Spiralia</taxon>
        <taxon>Lophotrochozoa</taxon>
        <taxon>Platyhelminthes</taxon>
        <taxon>Cestoda</taxon>
        <taxon>Eucestoda</taxon>
        <taxon>Cyclophyllidea</taxon>
        <taxon>Taeniidae</taxon>
        <taxon>Taenia</taxon>
    </lineage>
</organism>
<dbReference type="EMBL" id="UYRS01000049">
    <property type="protein sequence ID" value="VDK20847.1"/>
    <property type="molecule type" value="Genomic_DNA"/>
</dbReference>
<evidence type="ECO:0000313" key="2">
    <source>
        <dbReference type="EMBL" id="VDK20847.1"/>
    </source>
</evidence>
<feature type="region of interest" description="Disordered" evidence="1">
    <location>
        <begin position="561"/>
        <end position="580"/>
    </location>
</feature>
<feature type="region of interest" description="Disordered" evidence="1">
    <location>
        <begin position="607"/>
        <end position="650"/>
    </location>
</feature>
<name>A0A0R3VT53_TAEAS</name>
<dbReference type="OrthoDB" id="6277261at2759"/>
<gene>
    <name evidence="2" type="ORF">TASK_LOCUS396</name>
</gene>
<dbReference type="Proteomes" id="UP000282613">
    <property type="component" value="Unassembled WGS sequence"/>
</dbReference>
<feature type="compositionally biased region" description="Basic and acidic residues" evidence="1">
    <location>
        <begin position="628"/>
        <end position="641"/>
    </location>
</feature>
<reference evidence="2 3" key="2">
    <citation type="submission" date="2018-11" db="EMBL/GenBank/DDBJ databases">
        <authorList>
            <consortium name="Pathogen Informatics"/>
        </authorList>
    </citation>
    <scope>NUCLEOTIDE SEQUENCE [LARGE SCALE GENOMIC DNA]</scope>
</reference>
<sequence length="650" mass="70820">MRDVLLGNIVGLARTFETSKAAAEVNGQLSKVTEGKENTVPGSILSGAQQTLLDATRRRRMFEASVANYERSHAQRNIFDILGHLDDGDSDVLRMRALLDDAVNNLEIPQKLKSISPKVAKPSSRLARLSTPKQSKVASRQPQKSINQRPSSLPRTSTVATATSPHGRSTGLADIVDFSTTRTTTAPLMKRSKVVLPSNISPRGMRQYSIWPTEKTQMFTSPVLQSTTTAKTTVVGSAGLTPSDLREILDAALKDHLARQMPLTEPSQIHSQLRDVNVGICSQDFMEEEALSPIHSPAKITLIDRASSPKPIAESSEMVSCGNSVQSVGKPRSSSLPSIMSEVIVTLEKLRMGTQSPILADTKEVSTPVILTKVEEGEESEERDGLSLTEPHTFSDGVWLDVDRSEGEAGGVAMFGAEEIADLARESETTNSASEAIGNRSEGEFTLDHVNGQLGVWVAPWRDPLLHLIALNAAGKNSRLPWNQQHKIQKIAQRLKCRDDNQTCCSSAEDLSWVEGMAGRVDASSPPSTATNGVRSVGEVILPISVKQLLQKQQLRRTILAKSSQRMRQRDASISDEEDTLRGVVKEAPKEKQDLLSAVKSLFDEESKGIKNDEIDEEGSLESQVDSTSKDDSTFDIDHEAPSYFPKGSL</sequence>
<dbReference type="AlphaFoldDB" id="A0A0R3VT53"/>
<dbReference type="WBParaSite" id="TASK_0000039501-mRNA-1">
    <property type="protein sequence ID" value="TASK_0000039501-mRNA-1"/>
    <property type="gene ID" value="TASK_0000039501"/>
</dbReference>
<keyword evidence="3" id="KW-1185">Reference proteome</keyword>
<reference evidence="4" key="1">
    <citation type="submission" date="2017-02" db="UniProtKB">
        <authorList>
            <consortium name="WormBaseParasite"/>
        </authorList>
    </citation>
    <scope>IDENTIFICATION</scope>
</reference>
<evidence type="ECO:0000256" key="1">
    <source>
        <dbReference type="SAM" id="MobiDB-lite"/>
    </source>
</evidence>
<feature type="compositionally biased region" description="Polar residues" evidence="1">
    <location>
        <begin position="131"/>
        <end position="167"/>
    </location>
</feature>
<feature type="region of interest" description="Disordered" evidence="1">
    <location>
        <begin position="116"/>
        <end position="172"/>
    </location>
</feature>
<accession>A0A0R3VT53</accession>
<evidence type="ECO:0000313" key="4">
    <source>
        <dbReference type="WBParaSite" id="TASK_0000039501-mRNA-1"/>
    </source>
</evidence>
<protein>
    <submittedName>
        <fullName evidence="4">JmjC domain-containing protein</fullName>
    </submittedName>
</protein>
<proteinExistence type="predicted"/>